<name>A0A4D6KWM0_VIGUN</name>
<dbReference type="Proteomes" id="UP000501690">
    <property type="component" value="Linkage Group LG1"/>
</dbReference>
<keyword evidence="3" id="KW-1185">Reference proteome</keyword>
<evidence type="ECO:0000313" key="3">
    <source>
        <dbReference type="Proteomes" id="UP000501690"/>
    </source>
</evidence>
<gene>
    <name evidence="2" type="ORF">DEO72_LG1g1703</name>
</gene>
<accession>A0A4D6KWM0</accession>
<organism evidence="2 3">
    <name type="scientific">Vigna unguiculata</name>
    <name type="common">Cowpea</name>
    <dbReference type="NCBI Taxonomy" id="3917"/>
    <lineage>
        <taxon>Eukaryota</taxon>
        <taxon>Viridiplantae</taxon>
        <taxon>Streptophyta</taxon>
        <taxon>Embryophyta</taxon>
        <taxon>Tracheophyta</taxon>
        <taxon>Spermatophyta</taxon>
        <taxon>Magnoliopsida</taxon>
        <taxon>eudicotyledons</taxon>
        <taxon>Gunneridae</taxon>
        <taxon>Pentapetalae</taxon>
        <taxon>rosids</taxon>
        <taxon>fabids</taxon>
        <taxon>Fabales</taxon>
        <taxon>Fabaceae</taxon>
        <taxon>Papilionoideae</taxon>
        <taxon>50 kb inversion clade</taxon>
        <taxon>NPAAA clade</taxon>
        <taxon>indigoferoid/millettioid clade</taxon>
        <taxon>Phaseoleae</taxon>
        <taxon>Vigna</taxon>
    </lineage>
</organism>
<evidence type="ECO:0000313" key="2">
    <source>
        <dbReference type="EMBL" id="QCD78074.1"/>
    </source>
</evidence>
<dbReference type="EMBL" id="CP039345">
    <property type="protein sequence ID" value="QCD78074.1"/>
    <property type="molecule type" value="Genomic_DNA"/>
</dbReference>
<dbReference type="AlphaFoldDB" id="A0A4D6KWM0"/>
<proteinExistence type="predicted"/>
<feature type="region of interest" description="Disordered" evidence="1">
    <location>
        <begin position="33"/>
        <end position="71"/>
    </location>
</feature>
<reference evidence="2 3" key="1">
    <citation type="submission" date="2019-04" db="EMBL/GenBank/DDBJ databases">
        <title>An improved genome assembly and genetic linkage map for asparagus bean, Vigna unguiculata ssp. sesquipedialis.</title>
        <authorList>
            <person name="Xia Q."/>
            <person name="Zhang R."/>
            <person name="Dong Y."/>
        </authorList>
    </citation>
    <scope>NUCLEOTIDE SEQUENCE [LARGE SCALE GENOMIC DNA]</scope>
    <source>
        <tissue evidence="2">Leaf</tissue>
    </source>
</reference>
<evidence type="ECO:0000256" key="1">
    <source>
        <dbReference type="SAM" id="MobiDB-lite"/>
    </source>
</evidence>
<protein>
    <submittedName>
        <fullName evidence="2">Uncharacterized protein</fullName>
    </submittedName>
</protein>
<sequence length="71" mass="7621">MTLAQARGLRLGEPPKPRGGWVVVVLAQARAPHLGGTSAPRTNSATVRYEHRSENDPLGTTQDRNKATGMD</sequence>